<dbReference type="CDD" id="cd00086">
    <property type="entry name" value="homeodomain"/>
    <property type="match status" value="1"/>
</dbReference>
<dbReference type="InterPro" id="IPR008422">
    <property type="entry name" value="KN_HD"/>
</dbReference>
<dbReference type="EMBL" id="PGCJ01000156">
    <property type="protein sequence ID" value="PLW42632.1"/>
    <property type="molecule type" value="Genomic_DNA"/>
</dbReference>
<dbReference type="PANTHER" id="PTHR11850">
    <property type="entry name" value="HOMEOBOX PROTEIN TRANSCRIPTION FACTORS"/>
    <property type="match status" value="1"/>
</dbReference>
<accession>A0A2N5UY18</accession>
<feature type="region of interest" description="Disordered" evidence="6">
    <location>
        <begin position="1"/>
        <end position="100"/>
    </location>
</feature>
<dbReference type="SMART" id="SM00389">
    <property type="entry name" value="HOX"/>
    <property type="match status" value="1"/>
</dbReference>
<evidence type="ECO:0000256" key="4">
    <source>
        <dbReference type="ARBA" id="ARBA00023242"/>
    </source>
</evidence>
<dbReference type="PROSITE" id="PS50071">
    <property type="entry name" value="HOMEOBOX_2"/>
    <property type="match status" value="1"/>
</dbReference>
<evidence type="ECO:0000313" key="10">
    <source>
        <dbReference type="Proteomes" id="UP000235388"/>
    </source>
</evidence>
<evidence type="ECO:0000256" key="3">
    <source>
        <dbReference type="ARBA" id="ARBA00023155"/>
    </source>
</evidence>
<feature type="DNA-binding region" description="Homeobox" evidence="5">
    <location>
        <begin position="160"/>
        <end position="218"/>
    </location>
</feature>
<dbReference type="Pfam" id="PF05920">
    <property type="entry name" value="Homeobox_KN"/>
    <property type="match status" value="1"/>
</dbReference>
<dbReference type="STRING" id="200324.A0A2N5UY18"/>
<dbReference type="GO" id="GO:0003677">
    <property type="term" value="F:DNA binding"/>
    <property type="evidence" value="ECO:0007669"/>
    <property type="project" value="UniProtKB-UniRule"/>
</dbReference>
<comment type="similarity">
    <text evidence="1">Belongs to the TALE/M-ATYP homeobox family.</text>
</comment>
<dbReference type="AlphaFoldDB" id="A0A2N5UY18"/>
<feature type="compositionally biased region" description="Polar residues" evidence="6">
    <location>
        <begin position="145"/>
        <end position="157"/>
    </location>
</feature>
<evidence type="ECO:0000256" key="1">
    <source>
        <dbReference type="ARBA" id="ARBA00005800"/>
    </source>
</evidence>
<keyword evidence="2 5" id="KW-0238">DNA-binding</keyword>
<comment type="caution">
    <text evidence="9">The sequence shown here is derived from an EMBL/GenBank/DDBJ whole genome shotgun (WGS) entry which is preliminary data.</text>
</comment>
<evidence type="ECO:0000259" key="7">
    <source>
        <dbReference type="PROSITE" id="PS50071"/>
    </source>
</evidence>
<dbReference type="InterPro" id="IPR050224">
    <property type="entry name" value="TALE_homeobox"/>
</dbReference>
<dbReference type="GO" id="GO:0006355">
    <property type="term" value="P:regulation of DNA-templated transcription"/>
    <property type="evidence" value="ECO:0007669"/>
    <property type="project" value="InterPro"/>
</dbReference>
<dbReference type="InterPro" id="IPR009057">
    <property type="entry name" value="Homeodomain-like_sf"/>
</dbReference>
<gene>
    <name evidence="9" type="ORF">PCANC_11759</name>
    <name evidence="8" type="ORF">PCANC_15016</name>
</gene>
<dbReference type="Proteomes" id="UP000235388">
    <property type="component" value="Unassembled WGS sequence"/>
</dbReference>
<keyword evidence="3 5" id="KW-0371">Homeobox</keyword>
<dbReference type="SUPFAM" id="SSF46689">
    <property type="entry name" value="Homeodomain-like"/>
    <property type="match status" value="1"/>
</dbReference>
<keyword evidence="4 5" id="KW-0539">Nucleus</keyword>
<name>A0A2N5UY18_9BASI</name>
<dbReference type="EMBL" id="PGCJ01000867">
    <property type="protein sequence ID" value="PLW16573.1"/>
    <property type="molecule type" value="Genomic_DNA"/>
</dbReference>
<sequence length="413" mass="44490">MSASPPPSTDVKPEQGFVPTNMSASPPPSIDVTPEQGLSEAAGGQQHSAPPRRTSYSLFYHNTNEPKVYPESNWEHPSAQLPNLGDHHLVSPSSGNFSDAAFSQSTQSRLVKPAYPSSGTTQELDAPIAPVAGVPATRLAASPVPQLSQASSWSPGDNQAPRRRGKLPSAVTTILKSWLMANTTHPYPTEEEKKNLCKETNLTMNQVSNWFINARRRILVPPSAGNSVHEVRQPIRRQAQSHLVRAAGNAGAVRPYLIIRHVGSQSRSANTSPGIPMLSPISVGSSHLSSAAGSFDFRYRMTHESVHEIPYHGEGLSSCPSTPSSNRWPNSAPLLTQPPTSPMYNSHGHHGLCCQPLFLLNTNTVTAFFILSERFNSLSNSSSPPTFTAANCRLSPSNTYFAPFQLSAPFSSG</sequence>
<reference evidence="9 10" key="1">
    <citation type="submission" date="2017-11" db="EMBL/GenBank/DDBJ databases">
        <title>De novo assembly and phasing of dikaryotic genomes from two isolates of Puccinia coronata f. sp. avenae, the causal agent of oat crown rust.</title>
        <authorList>
            <person name="Miller M.E."/>
            <person name="Zhang Y."/>
            <person name="Omidvar V."/>
            <person name="Sperschneider J."/>
            <person name="Schwessinger B."/>
            <person name="Raley C."/>
            <person name="Palmer J.M."/>
            <person name="Garnica D."/>
            <person name="Upadhyaya N."/>
            <person name="Rathjen J."/>
            <person name="Taylor J.M."/>
            <person name="Park R.F."/>
            <person name="Dodds P.N."/>
            <person name="Hirsch C.D."/>
            <person name="Kianian S.F."/>
            <person name="Figueroa M."/>
        </authorList>
    </citation>
    <scope>NUCLEOTIDE SEQUENCE [LARGE SCALE GENOMIC DNA]</scope>
    <source>
        <strain evidence="9">12NC29</strain>
    </source>
</reference>
<keyword evidence="10" id="KW-1185">Reference proteome</keyword>
<feature type="region of interest" description="Disordered" evidence="6">
    <location>
        <begin position="142"/>
        <end position="165"/>
    </location>
</feature>
<evidence type="ECO:0000313" key="8">
    <source>
        <dbReference type="EMBL" id="PLW16573.1"/>
    </source>
</evidence>
<feature type="compositionally biased region" description="Polar residues" evidence="6">
    <location>
        <begin position="54"/>
        <end position="65"/>
    </location>
</feature>
<dbReference type="InterPro" id="IPR001356">
    <property type="entry name" value="HD"/>
</dbReference>
<feature type="domain" description="Homeobox" evidence="7">
    <location>
        <begin position="158"/>
        <end position="217"/>
    </location>
</feature>
<dbReference type="Gene3D" id="1.10.10.60">
    <property type="entry name" value="Homeodomain-like"/>
    <property type="match status" value="1"/>
</dbReference>
<protein>
    <recommendedName>
        <fullName evidence="7">Homeobox domain-containing protein</fullName>
    </recommendedName>
</protein>
<evidence type="ECO:0000256" key="2">
    <source>
        <dbReference type="ARBA" id="ARBA00023125"/>
    </source>
</evidence>
<proteinExistence type="inferred from homology"/>
<evidence type="ECO:0000256" key="6">
    <source>
        <dbReference type="SAM" id="MobiDB-lite"/>
    </source>
</evidence>
<dbReference type="OrthoDB" id="10056939at2759"/>
<feature type="compositionally biased region" description="Polar residues" evidence="6">
    <location>
        <begin position="91"/>
        <end position="100"/>
    </location>
</feature>
<dbReference type="GO" id="GO:0005634">
    <property type="term" value="C:nucleus"/>
    <property type="evidence" value="ECO:0007669"/>
    <property type="project" value="UniProtKB-SubCell"/>
</dbReference>
<evidence type="ECO:0000313" key="9">
    <source>
        <dbReference type="EMBL" id="PLW42632.1"/>
    </source>
</evidence>
<organism evidence="9 10">
    <name type="scientific">Puccinia coronata f. sp. avenae</name>
    <dbReference type="NCBI Taxonomy" id="200324"/>
    <lineage>
        <taxon>Eukaryota</taxon>
        <taxon>Fungi</taxon>
        <taxon>Dikarya</taxon>
        <taxon>Basidiomycota</taxon>
        <taxon>Pucciniomycotina</taxon>
        <taxon>Pucciniomycetes</taxon>
        <taxon>Pucciniales</taxon>
        <taxon>Pucciniaceae</taxon>
        <taxon>Puccinia</taxon>
    </lineage>
</organism>
<evidence type="ECO:0000256" key="5">
    <source>
        <dbReference type="PROSITE-ProRule" id="PRU00108"/>
    </source>
</evidence>
<comment type="subcellular location">
    <subcellularLocation>
        <location evidence="5">Nucleus</location>
    </subcellularLocation>
</comment>